<feature type="compositionally biased region" description="Polar residues" evidence="1">
    <location>
        <begin position="378"/>
        <end position="387"/>
    </location>
</feature>
<proteinExistence type="predicted"/>
<keyword evidence="3" id="KW-1185">Reference proteome</keyword>
<dbReference type="Proteomes" id="UP000039865">
    <property type="component" value="Unassembled WGS sequence"/>
</dbReference>
<feature type="region of interest" description="Disordered" evidence="1">
    <location>
        <begin position="368"/>
        <end position="387"/>
    </location>
</feature>
<evidence type="ECO:0000313" key="3">
    <source>
        <dbReference type="Proteomes" id="UP000039865"/>
    </source>
</evidence>
<organism evidence="2 3">
    <name type="scientific">Stylonychia lemnae</name>
    <name type="common">Ciliate</name>
    <dbReference type="NCBI Taxonomy" id="5949"/>
    <lineage>
        <taxon>Eukaryota</taxon>
        <taxon>Sar</taxon>
        <taxon>Alveolata</taxon>
        <taxon>Ciliophora</taxon>
        <taxon>Intramacronucleata</taxon>
        <taxon>Spirotrichea</taxon>
        <taxon>Stichotrichia</taxon>
        <taxon>Sporadotrichida</taxon>
        <taxon>Oxytrichidae</taxon>
        <taxon>Stylonychinae</taxon>
        <taxon>Stylonychia</taxon>
    </lineage>
</organism>
<feature type="region of interest" description="Disordered" evidence="1">
    <location>
        <begin position="89"/>
        <end position="164"/>
    </location>
</feature>
<feature type="compositionally biased region" description="Polar residues" evidence="1">
    <location>
        <begin position="149"/>
        <end position="162"/>
    </location>
</feature>
<evidence type="ECO:0000313" key="2">
    <source>
        <dbReference type="EMBL" id="CDW84414.1"/>
    </source>
</evidence>
<dbReference type="EMBL" id="CCKQ01012782">
    <property type="protein sequence ID" value="CDW84414.1"/>
    <property type="molecule type" value="Genomic_DNA"/>
</dbReference>
<name>A0A078AQH8_STYLE</name>
<gene>
    <name evidence="2" type="primary">Contig1773.g1919</name>
    <name evidence="2" type="ORF">STYLEM_13477</name>
</gene>
<feature type="compositionally biased region" description="Polar residues" evidence="1">
    <location>
        <begin position="97"/>
        <end position="111"/>
    </location>
</feature>
<accession>A0A078AQH8</accession>
<evidence type="ECO:0000256" key="1">
    <source>
        <dbReference type="SAM" id="MobiDB-lite"/>
    </source>
</evidence>
<dbReference type="OrthoDB" id="10602824at2759"/>
<dbReference type="AlphaFoldDB" id="A0A078AQH8"/>
<reference evidence="2 3" key="1">
    <citation type="submission" date="2014-06" db="EMBL/GenBank/DDBJ databases">
        <authorList>
            <person name="Swart Estienne"/>
        </authorList>
    </citation>
    <scope>NUCLEOTIDE SEQUENCE [LARGE SCALE GENOMIC DNA]</scope>
    <source>
        <strain evidence="2 3">130c</strain>
    </source>
</reference>
<dbReference type="InParanoid" id="A0A078AQH8"/>
<protein>
    <submittedName>
        <fullName evidence="2">Uncharacterized protein</fullName>
    </submittedName>
</protein>
<sequence>MIIEESKDRYIRVLEYKYSRVCLLLESLMERLKLGHVIDFEEIEDQRNNLKIDHLSLYRKFLLQSKEPIKSLRSYLGFNKNLERRKQKQNPALEAVINSQPSFGQTKSSSSEQERLRFISHNTTFDLNNPMPKPRPVFRPDSEPPSLHQFHSYQTQKSSPDQLSGPKEWFLEDSLYDSFLRKRVTAIQEYEEDINRQKELDKQCFELMSKLNDQNTSIHESIDGFVNYKINRYKNKLVGAVKKMKGDIVCDSEIINDDQLETQFFVNSIQNKLIGSHNYLLEPFKQTYVLKELKNVIVDKLSLGMSDSSRFTGISDDFMEDLERQKREMEKYHQINKTINKESKTEYQQFIESEIKQLQDARQKIRKLGSASSEEDQQTLVKGSIQKNRSSSAENLEYLEKYKSINQVKMQQHYDSLPMWKRWLFRPLYGPICQDPMAFAYTNNTFQNRK</sequence>